<sequence length="1112" mass="124916">MPQYLYYSCTAISVMNSGKGPSISRRRSLQLLPLSLIGLGLGTTREAASEGVRFNPISDNVTIPAPNLEEAFLPTMKGTPLVPRYEVDTGWDELSYDEFLDVQLQFDPDVFLFHRNAGRRGSIEIDGIPDNFRELGRMAIDTGIPGLMTRSNTLSPWQAQPWYEGLNEEEQFTYPDGSAVTEIDALVAKNRDGDPHVLKEEDQGSVKVLSPFADGTIEFLATPMIEAVEFGYSTFFIDFAKLQRLGGLDHSVWAESAFRDHLEKLSSNELRTLGLEDDDVDSFDVSEYLTDLELGNDEPPAVDPIYREFLLLQHKAIKQQFEQVIDTVRSADLPTERVEFYANGFMGDDFRNTPDLMHIHDPFDLVFLEDTPSVPPDFVRDFVYKFGVAAGHFQKPVILHRSMWEGYDALQGLDPADEYPTLLQLQVAEAYANGCRKPPNLSGGAGHTHREKVVNNWVREDGTVPDVLLDFVKFVRVHERFLMDPDPENDVAVVYSLPTMLWHYAPEWDWYAMDHIESFRGAVQILRRLNYAYDVIIFGHDDLWDDSEQLDRLAQYDAVLFPNVAAISDEQVMALNEALDQGTTMIATGGFPSRDEQYMTTIDTGESVTHRNSIVFSDDLTSSALDTTVPDDLNAALTDSVTRTIRFSGDIDVGLTIMGQADNEQTIIHFVNYEYNPTDDSMAVHTSLNVTIDLEAVTGVHYYSPKGRGELSTDVNDDGYQVTIPRLETWVFLVVNHSTEDLMPPGSEDEARAAIVEADSAISTAEDEGRTYRLYRATRRRENAEAYFDHESYKLAKENATKAKQEAEMAVAPPSVGFYTGHDPRDLYRSDVIDDLAWYFRGVEFDTVDHLSDLEDGSFNLLIVPPALPWKGSRYEFSTADLDLLEEFVDDGNGLLIVGRGDIDSDINLLLERFDIEVDLAPIDSESRDVYARTILHPLSKLTPKLDMTLGTPLSTVPNEMTVLAEIPDDSNAFLDHSGTGTKDMEDESAAGKPVFGYRPYGDGTVTYFGNNTLFEDINRDNYSLEREVVWNYIDVVGQVLARTDAGESRENNLNDEDDTDESQDQTDSEDIESAKTEQVPGFEIGTAIAAICGTLYLQKRRFEDRRRDEDS</sequence>
<gene>
    <name evidence="2" type="ORF">AArcSl_0645</name>
</gene>
<organism evidence="2 3">
    <name type="scientific">Halalkaliarchaeum desulfuricum</name>
    <dbReference type="NCBI Taxonomy" id="2055893"/>
    <lineage>
        <taxon>Archaea</taxon>
        <taxon>Methanobacteriati</taxon>
        <taxon>Methanobacteriota</taxon>
        <taxon>Stenosarchaea group</taxon>
        <taxon>Halobacteria</taxon>
        <taxon>Halobacteriales</taxon>
        <taxon>Haloferacaceae</taxon>
        <taxon>Halalkaliarchaeum</taxon>
    </lineage>
</organism>
<keyword evidence="3" id="KW-1185">Reference proteome</keyword>
<reference evidence="3" key="1">
    <citation type="submission" date="2017-11" db="EMBL/GenBank/DDBJ databases">
        <title>Phenotypic and genomic properties of facultatively anaerobic sulfur-reducing natronoarchaea from hypersaline soda lakes.</title>
        <authorList>
            <person name="Sorokin D.Y."/>
            <person name="Kublanov I.V."/>
            <person name="Roman P."/>
            <person name="Sinninghe Damste J.S."/>
            <person name="Golyshin P.N."/>
            <person name="Rojo D."/>
            <person name="Ciordia S."/>
            <person name="Mena M.D.C."/>
            <person name="Ferrer M."/>
            <person name="Messina E."/>
            <person name="Smedile F."/>
            <person name="La Spada G."/>
            <person name="La Cono V."/>
            <person name="Yakimov M.M."/>
        </authorList>
    </citation>
    <scope>NUCLEOTIDE SEQUENCE [LARGE SCALE GENOMIC DNA]</scope>
    <source>
        <strain evidence="3">AArc-Sl</strain>
    </source>
</reference>
<proteinExistence type="predicted"/>
<feature type="compositionally biased region" description="Acidic residues" evidence="1">
    <location>
        <begin position="1054"/>
        <end position="1072"/>
    </location>
</feature>
<dbReference type="InterPro" id="IPR029062">
    <property type="entry name" value="Class_I_gatase-like"/>
</dbReference>
<feature type="region of interest" description="Disordered" evidence="1">
    <location>
        <begin position="1046"/>
        <end position="1080"/>
    </location>
</feature>
<name>A0A343TGS3_9EURY</name>
<evidence type="ECO:0000256" key="1">
    <source>
        <dbReference type="SAM" id="MobiDB-lite"/>
    </source>
</evidence>
<accession>A0A343TGS3</accession>
<dbReference type="SUPFAM" id="SSF52317">
    <property type="entry name" value="Class I glutamine amidotransferase-like"/>
    <property type="match status" value="1"/>
</dbReference>
<dbReference type="KEGG" id="hdf:AArcSl_0645"/>
<dbReference type="Gene3D" id="3.40.50.880">
    <property type="match status" value="1"/>
</dbReference>
<dbReference type="AlphaFoldDB" id="A0A343TGS3"/>
<evidence type="ECO:0000313" key="2">
    <source>
        <dbReference type="EMBL" id="AUX08295.1"/>
    </source>
</evidence>
<dbReference type="CDD" id="cd03143">
    <property type="entry name" value="A4_beta-galactosidase_middle_domain"/>
    <property type="match status" value="1"/>
</dbReference>
<dbReference type="EMBL" id="CP025066">
    <property type="protein sequence ID" value="AUX08295.1"/>
    <property type="molecule type" value="Genomic_DNA"/>
</dbReference>
<evidence type="ECO:0000313" key="3">
    <source>
        <dbReference type="Proteomes" id="UP000263012"/>
    </source>
</evidence>
<protein>
    <submittedName>
        <fullName evidence="2">Uncharacterized protein</fullName>
    </submittedName>
</protein>
<dbReference type="Proteomes" id="UP000263012">
    <property type="component" value="Chromosome"/>
</dbReference>